<sequence length="605" mass="61870">MSVRKRRTVAAVAALVSAGLASAVLVTLPAHADTVVSGSQSVTSTGTLGNGAAPGGTVSRSQAVQRAQDWVDRAVPYSPNGLNSPYGWWADSATGGRYREDCSGLVSMAWQLTGSLTTYSLPSVSTRLGSLDDLKPGDAINSTSHVVLFASWTDSSHTSANVYTESGTAYPTRYTRYSRSYLESSGYYGLRYNKIVDSSAPQGYPDPASLPTGTLVKSPNNPMVKLIINGAGLAVAGSDVTPDGYDLSKVVTVDDAKFWALPSSLPSGAVVHDQGGGANRYAMVGGAALHISAAEWTANGYNTRADMGVPTSWLQQALQASLPAGTVVADEAGADPNRYVMIGGAALHISAAEWTADGYNNQPLVGVPGSWLQDAATKTPPSGTVLMDQSGADPNRYVTAGGTAAHITAAEWTADGYDGQALMGVPGSWLAAAVAAAPADGTLVKGQAGTDPNVYVMVNGSALLLTGAEFDAYYASRQPAGVPESWEAGVVARRLKDGTVVKNVSGADPSVYVMAGGMAVPLTAADFTGLGYDQQPLRAVPGTWEAAAAAKAAPADGTLLRSPDSATVWRVTAGSKKAAAAGSYNAADVVAVPNALTAKLPTVTG</sequence>
<evidence type="ECO:0008006" key="5">
    <source>
        <dbReference type="Google" id="ProtNLM"/>
    </source>
</evidence>
<name>A0A8G1UF19_9ACTN</name>
<accession>A0A8G1UF19</accession>
<dbReference type="AlphaFoldDB" id="A0A8G1UF19"/>
<evidence type="ECO:0000313" key="4">
    <source>
        <dbReference type="Proteomes" id="UP000267408"/>
    </source>
</evidence>
<feature type="region of interest" description="Disordered" evidence="1">
    <location>
        <begin position="39"/>
        <end position="59"/>
    </location>
</feature>
<keyword evidence="2" id="KW-0732">Signal</keyword>
<dbReference type="Gene3D" id="3.90.1720.10">
    <property type="entry name" value="endopeptidase domain like (from Nostoc punctiforme)"/>
    <property type="match status" value="1"/>
</dbReference>
<feature type="signal peptide" evidence="2">
    <location>
        <begin position="1"/>
        <end position="32"/>
    </location>
</feature>
<organism evidence="3 4">
    <name type="scientific">Kitasatospora cineracea</name>
    <dbReference type="NCBI Taxonomy" id="88074"/>
    <lineage>
        <taxon>Bacteria</taxon>
        <taxon>Bacillati</taxon>
        <taxon>Actinomycetota</taxon>
        <taxon>Actinomycetes</taxon>
        <taxon>Kitasatosporales</taxon>
        <taxon>Streptomycetaceae</taxon>
        <taxon>Kitasatospora</taxon>
    </lineage>
</organism>
<dbReference type="EMBL" id="RJVJ01000001">
    <property type="protein sequence ID" value="ROR42766.1"/>
    <property type="molecule type" value="Genomic_DNA"/>
</dbReference>
<dbReference type="Proteomes" id="UP000267408">
    <property type="component" value="Unassembled WGS sequence"/>
</dbReference>
<protein>
    <recommendedName>
        <fullName evidence="5">Cell wall-associated NlpC family hydrolase</fullName>
    </recommendedName>
</protein>
<dbReference type="SUPFAM" id="SSF54001">
    <property type="entry name" value="Cysteine proteinases"/>
    <property type="match status" value="1"/>
</dbReference>
<proteinExistence type="predicted"/>
<evidence type="ECO:0000313" key="3">
    <source>
        <dbReference type="EMBL" id="ROR42766.1"/>
    </source>
</evidence>
<dbReference type="PROSITE" id="PS51318">
    <property type="entry name" value="TAT"/>
    <property type="match status" value="1"/>
</dbReference>
<evidence type="ECO:0000256" key="2">
    <source>
        <dbReference type="SAM" id="SignalP"/>
    </source>
</evidence>
<reference evidence="3 4" key="1">
    <citation type="submission" date="2018-11" db="EMBL/GenBank/DDBJ databases">
        <title>Sequencing the genomes of 1000 actinobacteria strains.</title>
        <authorList>
            <person name="Klenk H.-P."/>
        </authorList>
    </citation>
    <scope>NUCLEOTIDE SEQUENCE [LARGE SCALE GENOMIC DNA]</scope>
    <source>
        <strain evidence="3 4">DSM 44780</strain>
    </source>
</reference>
<evidence type="ECO:0000256" key="1">
    <source>
        <dbReference type="SAM" id="MobiDB-lite"/>
    </source>
</evidence>
<dbReference type="InterPro" id="IPR006311">
    <property type="entry name" value="TAT_signal"/>
</dbReference>
<comment type="caution">
    <text evidence="3">The sequence shown here is derived from an EMBL/GenBank/DDBJ whole genome shotgun (WGS) entry which is preliminary data.</text>
</comment>
<gene>
    <name evidence="3" type="ORF">EDD39_0891</name>
</gene>
<dbReference type="InterPro" id="IPR038765">
    <property type="entry name" value="Papain-like_cys_pep_sf"/>
</dbReference>
<feature type="chain" id="PRO_5034851682" description="Cell wall-associated NlpC family hydrolase" evidence="2">
    <location>
        <begin position="33"/>
        <end position="605"/>
    </location>
</feature>